<gene>
    <name evidence="1" type="ORF">EJ08DRAFT_651163</name>
</gene>
<comment type="caution">
    <text evidence="1">The sequence shown here is derived from an EMBL/GenBank/DDBJ whole genome shotgun (WGS) entry which is preliminary data.</text>
</comment>
<dbReference type="Proteomes" id="UP000800235">
    <property type="component" value="Unassembled WGS sequence"/>
</dbReference>
<evidence type="ECO:0000313" key="2">
    <source>
        <dbReference type="Proteomes" id="UP000800235"/>
    </source>
</evidence>
<dbReference type="AlphaFoldDB" id="A0A9P4NNG7"/>
<proteinExistence type="predicted"/>
<dbReference type="EMBL" id="MU007056">
    <property type="protein sequence ID" value="KAF2428084.1"/>
    <property type="molecule type" value="Genomic_DNA"/>
</dbReference>
<sequence length="76" mass="8178">MKTLSTKEAAFRMPPMRSFKPRCPKAPGLGLCVRRDAAAASKNYGNYAGSCVSLHIVQPSHPSATPYKPKSGLESQ</sequence>
<evidence type="ECO:0000313" key="1">
    <source>
        <dbReference type="EMBL" id="KAF2428084.1"/>
    </source>
</evidence>
<name>A0A9P4NNG7_9PEZI</name>
<reference evidence="1" key="1">
    <citation type="journal article" date="2020" name="Stud. Mycol.">
        <title>101 Dothideomycetes genomes: a test case for predicting lifestyles and emergence of pathogens.</title>
        <authorList>
            <person name="Haridas S."/>
            <person name="Albert R."/>
            <person name="Binder M."/>
            <person name="Bloem J."/>
            <person name="Labutti K."/>
            <person name="Salamov A."/>
            <person name="Andreopoulos B."/>
            <person name="Baker S."/>
            <person name="Barry K."/>
            <person name="Bills G."/>
            <person name="Bluhm B."/>
            <person name="Cannon C."/>
            <person name="Castanera R."/>
            <person name="Culley D."/>
            <person name="Daum C."/>
            <person name="Ezra D."/>
            <person name="Gonzalez J."/>
            <person name="Henrissat B."/>
            <person name="Kuo A."/>
            <person name="Liang C."/>
            <person name="Lipzen A."/>
            <person name="Lutzoni F."/>
            <person name="Magnuson J."/>
            <person name="Mondo S."/>
            <person name="Nolan M."/>
            <person name="Ohm R."/>
            <person name="Pangilinan J."/>
            <person name="Park H.-J."/>
            <person name="Ramirez L."/>
            <person name="Alfaro M."/>
            <person name="Sun H."/>
            <person name="Tritt A."/>
            <person name="Yoshinaga Y."/>
            <person name="Zwiers L.-H."/>
            <person name="Turgeon B."/>
            <person name="Goodwin S."/>
            <person name="Spatafora J."/>
            <person name="Crous P."/>
            <person name="Grigoriev I."/>
        </authorList>
    </citation>
    <scope>NUCLEOTIDE SEQUENCE</scope>
    <source>
        <strain evidence="1">CBS 130266</strain>
    </source>
</reference>
<accession>A0A9P4NNG7</accession>
<keyword evidence="2" id="KW-1185">Reference proteome</keyword>
<organism evidence="1 2">
    <name type="scientific">Tothia fuscella</name>
    <dbReference type="NCBI Taxonomy" id="1048955"/>
    <lineage>
        <taxon>Eukaryota</taxon>
        <taxon>Fungi</taxon>
        <taxon>Dikarya</taxon>
        <taxon>Ascomycota</taxon>
        <taxon>Pezizomycotina</taxon>
        <taxon>Dothideomycetes</taxon>
        <taxon>Pleosporomycetidae</taxon>
        <taxon>Venturiales</taxon>
        <taxon>Cylindrosympodiaceae</taxon>
        <taxon>Tothia</taxon>
    </lineage>
</organism>
<protein>
    <submittedName>
        <fullName evidence="1">Uncharacterized protein</fullName>
    </submittedName>
</protein>